<dbReference type="AlphaFoldDB" id="A0A8B6HSA9"/>
<dbReference type="SUPFAM" id="SSF52540">
    <property type="entry name" value="P-loop containing nucleoside triphosphate hydrolases"/>
    <property type="match status" value="1"/>
</dbReference>
<dbReference type="Gene3D" id="3.40.50.300">
    <property type="entry name" value="P-loop containing nucleotide triphosphate hydrolases"/>
    <property type="match status" value="1"/>
</dbReference>
<dbReference type="OrthoDB" id="205623at2759"/>
<dbReference type="PANTHER" id="PTHR11783">
    <property type="entry name" value="SULFOTRANSFERASE SULT"/>
    <property type="match status" value="1"/>
</dbReference>
<evidence type="ECO:0000256" key="1">
    <source>
        <dbReference type="ARBA" id="ARBA00005771"/>
    </source>
</evidence>
<dbReference type="EMBL" id="UYJE01010470">
    <property type="protein sequence ID" value="VDI83512.1"/>
    <property type="molecule type" value="Genomic_DNA"/>
</dbReference>
<dbReference type="InterPro" id="IPR027417">
    <property type="entry name" value="P-loop_NTPase"/>
</dbReference>
<proteinExistence type="inferred from homology"/>
<protein>
    <recommendedName>
        <fullName evidence="3">Sulfotransferase domain-containing protein</fullName>
    </recommendedName>
</protein>
<dbReference type="Pfam" id="PF00685">
    <property type="entry name" value="Sulfotransfer_1"/>
    <property type="match status" value="1"/>
</dbReference>
<keyword evidence="2" id="KW-0808">Transferase</keyword>
<dbReference type="GO" id="GO:0008146">
    <property type="term" value="F:sulfotransferase activity"/>
    <property type="evidence" value="ECO:0007669"/>
    <property type="project" value="InterPro"/>
</dbReference>
<keyword evidence="5" id="KW-1185">Reference proteome</keyword>
<evidence type="ECO:0000313" key="5">
    <source>
        <dbReference type="Proteomes" id="UP000596742"/>
    </source>
</evidence>
<organism evidence="4 5">
    <name type="scientific">Mytilus galloprovincialis</name>
    <name type="common">Mediterranean mussel</name>
    <dbReference type="NCBI Taxonomy" id="29158"/>
    <lineage>
        <taxon>Eukaryota</taxon>
        <taxon>Metazoa</taxon>
        <taxon>Spiralia</taxon>
        <taxon>Lophotrochozoa</taxon>
        <taxon>Mollusca</taxon>
        <taxon>Bivalvia</taxon>
        <taxon>Autobranchia</taxon>
        <taxon>Pteriomorphia</taxon>
        <taxon>Mytilida</taxon>
        <taxon>Mytiloidea</taxon>
        <taxon>Mytilidae</taxon>
        <taxon>Mytilinae</taxon>
        <taxon>Mytilus</taxon>
    </lineage>
</organism>
<feature type="domain" description="Sulfotransferase" evidence="3">
    <location>
        <begin position="57"/>
        <end position="295"/>
    </location>
</feature>
<name>A0A8B6HSA9_MYTGA</name>
<sequence>MGQQPNIAPMLHLKTEEPRTAYPNITYKGSTFPPKPPILEKGPEKHFADITNYNTRDNDILLCSSQKSGTHWVHEIISMLLTQKTEYNSHGPMWELNLEYLRQPEEVEKLVGPRIFTTHLPFSMLPRKHIEKRNKIVYLNRNLKDRSVSLYHFLQGKIGVPVWTWEEYFEQTVLHDTVYTGWFNFTKEMTEAVKNSSGHIFPLMYEDLVLETKKNITNLAKFLEVPYTENFINEVIERCSFKNLKGNKRDVSEVIQPDKKSTLFRKGVIGDWKNWFTVSQNQQLDELYHKEMKDVDIKFKYEYSQ</sequence>
<reference evidence="4" key="1">
    <citation type="submission" date="2018-11" db="EMBL/GenBank/DDBJ databases">
        <authorList>
            <person name="Alioto T."/>
            <person name="Alioto T."/>
        </authorList>
    </citation>
    <scope>NUCLEOTIDE SEQUENCE</scope>
</reference>
<dbReference type="Proteomes" id="UP000596742">
    <property type="component" value="Unassembled WGS sequence"/>
</dbReference>
<gene>
    <name evidence="4" type="ORF">MGAL_10B076735</name>
</gene>
<evidence type="ECO:0000256" key="2">
    <source>
        <dbReference type="ARBA" id="ARBA00022679"/>
    </source>
</evidence>
<dbReference type="InterPro" id="IPR000863">
    <property type="entry name" value="Sulfotransferase_dom"/>
</dbReference>
<evidence type="ECO:0000259" key="3">
    <source>
        <dbReference type="Pfam" id="PF00685"/>
    </source>
</evidence>
<accession>A0A8B6HSA9</accession>
<comment type="caution">
    <text evidence="4">The sequence shown here is derived from an EMBL/GenBank/DDBJ whole genome shotgun (WGS) entry which is preliminary data.</text>
</comment>
<comment type="similarity">
    <text evidence="1">Belongs to the sulfotransferase 1 family.</text>
</comment>
<evidence type="ECO:0000313" key="4">
    <source>
        <dbReference type="EMBL" id="VDI83512.1"/>
    </source>
</evidence>